<dbReference type="RefSeq" id="XP_062797304.1">
    <property type="nucleotide sequence ID" value="XM_062949082.1"/>
</dbReference>
<feature type="region of interest" description="Disordered" evidence="1">
    <location>
        <begin position="1"/>
        <end position="100"/>
    </location>
</feature>
<keyword evidence="3" id="KW-1185">Reference proteome</keyword>
<feature type="compositionally biased region" description="Basic and acidic residues" evidence="1">
    <location>
        <begin position="38"/>
        <end position="74"/>
    </location>
</feature>
<evidence type="ECO:0000313" key="3">
    <source>
        <dbReference type="Proteomes" id="UP001323617"/>
    </source>
</evidence>
<proteinExistence type="predicted"/>
<comment type="caution">
    <text evidence="2">The sequence shown here is derived from an EMBL/GenBank/DDBJ whole genome shotgun (WGS) entry which is preliminary data.</text>
</comment>
<feature type="compositionally biased region" description="Acidic residues" evidence="1">
    <location>
        <begin position="210"/>
        <end position="221"/>
    </location>
</feature>
<dbReference type="Proteomes" id="UP001323617">
    <property type="component" value="Unassembled WGS sequence"/>
</dbReference>
<evidence type="ECO:0000313" key="2">
    <source>
        <dbReference type="EMBL" id="KAK4671008.1"/>
    </source>
</evidence>
<name>A0ABR0HSC8_9PEZI</name>
<dbReference type="GeneID" id="87969947"/>
<reference evidence="2 3" key="1">
    <citation type="journal article" date="2023" name="bioRxiv">
        <title>High-quality genome assemblies of four members of thePodospora anserinaspecies complex.</title>
        <authorList>
            <person name="Ament-Velasquez S.L."/>
            <person name="Vogan A.A."/>
            <person name="Wallerman O."/>
            <person name="Hartmann F."/>
            <person name="Gautier V."/>
            <person name="Silar P."/>
            <person name="Giraud T."/>
            <person name="Johannesson H."/>
        </authorList>
    </citation>
    <scope>NUCLEOTIDE SEQUENCE [LARGE SCALE GENOMIC DNA]</scope>
    <source>
        <strain evidence="2 3">CBS 124.78</strain>
    </source>
</reference>
<organism evidence="2 3">
    <name type="scientific">Podospora pseudoanserina</name>
    <dbReference type="NCBI Taxonomy" id="2609844"/>
    <lineage>
        <taxon>Eukaryota</taxon>
        <taxon>Fungi</taxon>
        <taxon>Dikarya</taxon>
        <taxon>Ascomycota</taxon>
        <taxon>Pezizomycotina</taxon>
        <taxon>Sordariomycetes</taxon>
        <taxon>Sordariomycetidae</taxon>
        <taxon>Sordariales</taxon>
        <taxon>Podosporaceae</taxon>
        <taxon>Podospora</taxon>
    </lineage>
</organism>
<protein>
    <submittedName>
        <fullName evidence="2">Uncharacterized protein</fullName>
    </submittedName>
</protein>
<accession>A0ABR0HSC8</accession>
<dbReference type="EMBL" id="JAFFHC010000006">
    <property type="protein sequence ID" value="KAK4671008.1"/>
    <property type="molecule type" value="Genomic_DNA"/>
</dbReference>
<evidence type="ECO:0000256" key="1">
    <source>
        <dbReference type="SAM" id="MobiDB-lite"/>
    </source>
</evidence>
<feature type="region of interest" description="Disordered" evidence="1">
    <location>
        <begin position="208"/>
        <end position="254"/>
    </location>
</feature>
<gene>
    <name evidence="2" type="ORF">QC764_605762</name>
</gene>
<feature type="compositionally biased region" description="Acidic residues" evidence="1">
    <location>
        <begin position="23"/>
        <end position="37"/>
    </location>
</feature>
<sequence length="254" mass="28326">MTRPDGPGRVGNVDGTDEPTPIDGDDGCENIDDLTDLEAEKERDEEQKRKAEEEDKKKEEDKKGEEKKKEGEKKEEEEDEEKEKKKEEEEEDGDWIKSSPFRFPRSLAGANCNFAITATGLVRWSSSIDGMTWKTSVTGFAICGTAIRSSSAKPKKFFYSFHGGKKVAASARIAAKFKKWVENVESNETLIVGGKDMKMFDDYRVKRYDDEDDDNDDDEPEGGYKATARKEAGEVAARQGPGGDSSRVVCPAEI</sequence>